<evidence type="ECO:0000256" key="4">
    <source>
        <dbReference type="ARBA" id="ARBA00022989"/>
    </source>
</evidence>
<feature type="region of interest" description="Disordered" evidence="8">
    <location>
        <begin position="399"/>
        <end position="422"/>
    </location>
</feature>
<evidence type="ECO:0000256" key="9">
    <source>
        <dbReference type="SAM" id="Phobius"/>
    </source>
</evidence>
<dbReference type="PROSITE" id="PS50853">
    <property type="entry name" value="FN3"/>
    <property type="match status" value="1"/>
</dbReference>
<dbReference type="InterPro" id="IPR003961">
    <property type="entry name" value="FN3_dom"/>
</dbReference>
<dbReference type="PANTHER" id="PTHR23037">
    <property type="entry name" value="CYTOKINE RECEPTOR"/>
    <property type="match status" value="1"/>
</dbReference>
<feature type="transmembrane region" description="Helical" evidence="9">
    <location>
        <begin position="237"/>
        <end position="257"/>
    </location>
</feature>
<dbReference type="KEGG" id="pgut:117667341"/>
<evidence type="ECO:0000313" key="12">
    <source>
        <dbReference type="Proteomes" id="UP001652622"/>
    </source>
</evidence>
<evidence type="ECO:0000256" key="1">
    <source>
        <dbReference type="ARBA" id="ARBA00004479"/>
    </source>
</evidence>
<organism evidence="12 14">
    <name type="scientific">Pantherophis guttatus</name>
    <name type="common">Corn snake</name>
    <name type="synonym">Elaphe guttata</name>
    <dbReference type="NCBI Taxonomy" id="94885"/>
    <lineage>
        <taxon>Eukaryota</taxon>
        <taxon>Metazoa</taxon>
        <taxon>Chordata</taxon>
        <taxon>Craniata</taxon>
        <taxon>Vertebrata</taxon>
        <taxon>Euteleostomi</taxon>
        <taxon>Lepidosauria</taxon>
        <taxon>Squamata</taxon>
        <taxon>Bifurcata</taxon>
        <taxon>Unidentata</taxon>
        <taxon>Episquamata</taxon>
        <taxon>Toxicofera</taxon>
        <taxon>Serpentes</taxon>
        <taxon>Colubroidea</taxon>
        <taxon>Colubridae</taxon>
        <taxon>Colubrinae</taxon>
        <taxon>Pantherophis</taxon>
    </lineage>
</organism>
<reference evidence="14" key="1">
    <citation type="submission" date="2025-05" db="UniProtKB">
        <authorList>
            <consortium name="RefSeq"/>
        </authorList>
    </citation>
    <scope>IDENTIFICATION</scope>
    <source>
        <tissue evidence="13 14">Blood</tissue>
    </source>
</reference>
<proteinExistence type="predicted"/>
<keyword evidence="12" id="KW-1185">Reference proteome</keyword>
<protein>
    <submittedName>
        <fullName evidence="13 14">Interleukin-21 receptor isoform X1</fullName>
    </submittedName>
</protein>
<name>A0A6P9BXN1_PANGU</name>
<keyword evidence="3 10" id="KW-0732">Signal</keyword>
<evidence type="ECO:0000313" key="14">
    <source>
        <dbReference type="RefSeq" id="XP_060549023.1"/>
    </source>
</evidence>
<evidence type="ECO:0000256" key="10">
    <source>
        <dbReference type="SAM" id="SignalP"/>
    </source>
</evidence>
<dbReference type="Proteomes" id="UP001652622">
    <property type="component" value="Unplaced"/>
</dbReference>
<feature type="signal peptide" evidence="10">
    <location>
        <begin position="1"/>
        <end position="18"/>
    </location>
</feature>
<dbReference type="GeneID" id="117667341"/>
<gene>
    <name evidence="13 14" type="primary">IL21R</name>
</gene>
<keyword evidence="4 9" id="KW-1133">Transmembrane helix</keyword>
<dbReference type="RefSeq" id="XP_060549023.1">
    <property type="nucleotide sequence ID" value="XM_060693040.1"/>
</dbReference>
<dbReference type="CTD" id="50615"/>
<evidence type="ECO:0000256" key="5">
    <source>
        <dbReference type="ARBA" id="ARBA00023136"/>
    </source>
</evidence>
<accession>A0A6P9BXN1</accession>
<evidence type="ECO:0000256" key="3">
    <source>
        <dbReference type="ARBA" id="ARBA00022729"/>
    </source>
</evidence>
<dbReference type="PANTHER" id="PTHR23037:SF7">
    <property type="entry name" value="INTERLEUKIN-21 RECEPTOR"/>
    <property type="match status" value="1"/>
</dbReference>
<dbReference type="OMA" id="CGWAAPL"/>
<dbReference type="Gene3D" id="2.60.40.10">
    <property type="entry name" value="Immunoglobulins"/>
    <property type="match status" value="2"/>
</dbReference>
<evidence type="ECO:0000256" key="8">
    <source>
        <dbReference type="SAM" id="MobiDB-lite"/>
    </source>
</evidence>
<keyword evidence="2 9" id="KW-0812">Transmembrane</keyword>
<dbReference type="SUPFAM" id="SSF49265">
    <property type="entry name" value="Fibronectin type III"/>
    <property type="match status" value="2"/>
</dbReference>
<keyword evidence="7" id="KW-0325">Glycoprotein</keyword>
<dbReference type="GO" id="GO:0009897">
    <property type="term" value="C:external side of plasma membrane"/>
    <property type="evidence" value="ECO:0007669"/>
    <property type="project" value="TreeGrafter"/>
</dbReference>
<evidence type="ECO:0000256" key="6">
    <source>
        <dbReference type="ARBA" id="ARBA00023170"/>
    </source>
</evidence>
<dbReference type="OrthoDB" id="8939865at2759"/>
<evidence type="ECO:0000313" key="13">
    <source>
        <dbReference type="RefSeq" id="XP_034276534.1"/>
    </source>
</evidence>
<sequence length="563" mass="62313">MRLAQMAVVLLLLQHNSACQELTCFADYIQRLECTWGGGLSPAHRAQYKLSAKWNCGDGGSCSFNLTAGNTTHACYACFSEQKLCFATNAFEVSIAATPAEEPSRLPRSCNKTFLFQNHIKPHPPIHLVAVASSAGYTLSWETKYLDQEYHLLSDNLQYELRYKKKDQPWQRQSQKSLLQDLHSLQLLPQELEQNTEYEFQVRSKPASSYQGTWSDWSPLASLKTTHKASEHGAVQWLKVFLLVLSFIVVLMAFLGWHQRLWKKLDCFTPSPAPFFQPLYLRHNGDFKKWVGAPCSGTTLDAFDWGIVVPELFGIGHKSLLLNCAKGDWNDDLNGQPPMSAPLLPEHLQALAKGCRATWEQGYGHLSIGTVTVAEDFATHCPQCSSAHPCWALEEELQEETETSEKEAYRGLQFDSSSSSSLGLGSGRLLLGNEMPLQDSFPSGPASWTSHPHFGSLPAGPEGFFSLLPAPSLLGTCLSAPAPEEGLYRGSRSPDWEGESDHVNGLDLDTMDSGFADCECRSPGDGELAEMPSGCSCQSEPGPVVGEPEKEDFLLPRYVKQWI</sequence>
<dbReference type="CDD" id="cd00063">
    <property type="entry name" value="FN3"/>
    <property type="match status" value="1"/>
</dbReference>
<evidence type="ECO:0000256" key="7">
    <source>
        <dbReference type="ARBA" id="ARBA00023180"/>
    </source>
</evidence>
<dbReference type="AlphaFoldDB" id="A0A6P9BXN1"/>
<keyword evidence="5 9" id="KW-0472">Membrane</keyword>
<feature type="chain" id="PRO_5044655075" evidence="10">
    <location>
        <begin position="19"/>
        <end position="563"/>
    </location>
</feature>
<comment type="subcellular location">
    <subcellularLocation>
        <location evidence="1">Membrane</location>
        <topology evidence="1">Single-pass type I membrane protein</topology>
    </subcellularLocation>
</comment>
<dbReference type="InterPro" id="IPR013783">
    <property type="entry name" value="Ig-like_fold"/>
</dbReference>
<dbReference type="RefSeq" id="XP_034276534.1">
    <property type="nucleotide sequence ID" value="XM_034420643.1"/>
</dbReference>
<keyword evidence="6 13" id="KW-0675">Receptor</keyword>
<evidence type="ECO:0000256" key="2">
    <source>
        <dbReference type="ARBA" id="ARBA00022692"/>
    </source>
</evidence>
<dbReference type="GO" id="GO:0004896">
    <property type="term" value="F:cytokine receptor activity"/>
    <property type="evidence" value="ECO:0007669"/>
    <property type="project" value="TreeGrafter"/>
</dbReference>
<feature type="domain" description="Fibronectin type-III" evidence="11">
    <location>
        <begin position="121"/>
        <end position="225"/>
    </location>
</feature>
<evidence type="ECO:0000259" key="11">
    <source>
        <dbReference type="PROSITE" id="PS50853"/>
    </source>
</evidence>
<dbReference type="InterPro" id="IPR036116">
    <property type="entry name" value="FN3_sf"/>
</dbReference>